<keyword evidence="3" id="KW-1185">Reference proteome</keyword>
<gene>
    <name evidence="2" type="ORF">BOQ54_04850</name>
</gene>
<dbReference type="KEGG" id="cdq:BOQ54_04850"/>
<protein>
    <recommendedName>
        <fullName evidence="1">DUF6362 domain-containing protein</fullName>
    </recommendedName>
</protein>
<dbReference type="Proteomes" id="UP000182703">
    <property type="component" value="Chromosome"/>
</dbReference>
<feature type="domain" description="DUF6362" evidence="1">
    <location>
        <begin position="20"/>
        <end position="117"/>
    </location>
</feature>
<reference evidence="2 3" key="1">
    <citation type="submission" date="2016-11" db="EMBL/GenBank/DDBJ databases">
        <title>Complete genome sequence of the aerobically denitrifying bacterium Chelatococcus daeguensis TAD1.</title>
        <authorList>
            <person name="Yang Y."/>
            <person name="Huang S."/>
            <person name="Lin E."/>
        </authorList>
    </citation>
    <scope>NUCLEOTIDE SEQUENCE [LARGE SCALE GENOMIC DNA]</scope>
    <source>
        <strain evidence="2 3">TAD1</strain>
    </source>
</reference>
<accession>A0AAC9JNH4</accession>
<dbReference type="InterPro" id="IPR045942">
    <property type="entry name" value="DUF6362"/>
</dbReference>
<proteinExistence type="predicted"/>
<dbReference type="Pfam" id="PF19889">
    <property type="entry name" value="DUF6362"/>
    <property type="match status" value="1"/>
</dbReference>
<evidence type="ECO:0000313" key="2">
    <source>
        <dbReference type="EMBL" id="APF36733.1"/>
    </source>
</evidence>
<organism evidence="2 3">
    <name type="scientific">Chelatococcus daeguensis</name>
    <dbReference type="NCBI Taxonomy" id="444444"/>
    <lineage>
        <taxon>Bacteria</taxon>
        <taxon>Pseudomonadati</taxon>
        <taxon>Pseudomonadota</taxon>
        <taxon>Alphaproteobacteria</taxon>
        <taxon>Hyphomicrobiales</taxon>
        <taxon>Chelatococcaceae</taxon>
        <taxon>Chelatococcus</taxon>
    </lineage>
</organism>
<dbReference type="AlphaFoldDB" id="A0AAC9JNH4"/>
<evidence type="ECO:0000259" key="1">
    <source>
        <dbReference type="Pfam" id="PF19889"/>
    </source>
</evidence>
<dbReference type="EMBL" id="CP018095">
    <property type="protein sequence ID" value="APF36733.1"/>
    <property type="molecule type" value="Genomic_DNA"/>
</dbReference>
<evidence type="ECO:0000313" key="3">
    <source>
        <dbReference type="Proteomes" id="UP000182703"/>
    </source>
</evidence>
<sequence length="150" mass="17216">MKYTPKDIEERFEEAAATLRRLPDARVPGYFSTWPPIIRAAAEAYGYDPARMPRIAPSPQAIGRMEETFTWLTWLEADDARIVWLRAEGVRWKPICWRVGLSRAAAWRRWVAALIAIANRLNSKYFVGLKKGRKKGVTATIDEARREGLL</sequence>
<dbReference type="RefSeq" id="WP_071923413.1">
    <property type="nucleotide sequence ID" value="NZ_CP018095.1"/>
</dbReference>
<name>A0AAC9JNH4_9HYPH</name>